<dbReference type="InterPro" id="IPR036177">
    <property type="entry name" value="Peptidase_M55_sf"/>
</dbReference>
<keyword evidence="2" id="KW-1185">Reference proteome</keyword>
<accession>A0ABV3G9X6</accession>
<dbReference type="RefSeq" id="WP_358130689.1">
    <property type="nucleotide sequence ID" value="NZ_JBFALK010000003.1"/>
</dbReference>
<evidence type="ECO:0000313" key="2">
    <source>
        <dbReference type="Proteomes" id="UP001551675"/>
    </source>
</evidence>
<dbReference type="Gene3D" id="3.40.50.10780">
    <property type="entry name" value="Dipeptide transport protein"/>
    <property type="match status" value="1"/>
</dbReference>
<protein>
    <submittedName>
        <fullName evidence="1">M55 family metallopeptidase</fullName>
    </submittedName>
</protein>
<dbReference type="Proteomes" id="UP001551675">
    <property type="component" value="Unassembled WGS sequence"/>
</dbReference>
<dbReference type="InterPro" id="IPR007035">
    <property type="entry name" value="Peptidase_M55"/>
</dbReference>
<dbReference type="PIRSF" id="PIRSF015853">
    <property type="entry name" value="Pep_DppA"/>
    <property type="match status" value="1"/>
</dbReference>
<dbReference type="CDD" id="cd08663">
    <property type="entry name" value="DAP_dppA_1"/>
    <property type="match status" value="1"/>
</dbReference>
<evidence type="ECO:0000313" key="1">
    <source>
        <dbReference type="EMBL" id="MEV0968236.1"/>
    </source>
</evidence>
<gene>
    <name evidence="1" type="ORF">AB0I59_06345</name>
</gene>
<sequence length="320" mass="33663">MSILTSAISLTSARHDLPRPEAVRPSIAATSAPHLLLAEARKVRGVKVLISVDMEGISGIVHSTETNPGRHDYERGRALMTAEANAVIAGVLDAEPTAVVWVADAHGPFRNILPEELDRRAHLVRGKPRPLGMLGGLDEHTDAVLFVGYHARAGGGPAVLAHTMSDDILDVRVAGRSLGEIGLNAAMAGHLGVPVVLLSGDDTACAELRDLVPSAFTVAVKQALGQAGAITLHPEEARERLRQAAADAITRRALVSPLTIAGPLEVEVDLHSPVTVDLATLVPGVSRAEGGRTITFTAADFNDAYRLVMLLVQLATIRPS</sequence>
<dbReference type="SUPFAM" id="SSF63992">
    <property type="entry name" value="Dipeptide transport protein"/>
    <property type="match status" value="1"/>
</dbReference>
<organism evidence="1 2">
    <name type="scientific">Microtetraspora glauca</name>
    <dbReference type="NCBI Taxonomy" id="1996"/>
    <lineage>
        <taxon>Bacteria</taxon>
        <taxon>Bacillati</taxon>
        <taxon>Actinomycetota</taxon>
        <taxon>Actinomycetes</taxon>
        <taxon>Streptosporangiales</taxon>
        <taxon>Streptosporangiaceae</taxon>
        <taxon>Microtetraspora</taxon>
    </lineage>
</organism>
<reference evidence="1 2" key="1">
    <citation type="submission" date="2024-06" db="EMBL/GenBank/DDBJ databases">
        <title>The Natural Products Discovery Center: Release of the First 8490 Sequenced Strains for Exploring Actinobacteria Biosynthetic Diversity.</title>
        <authorList>
            <person name="Kalkreuter E."/>
            <person name="Kautsar S.A."/>
            <person name="Yang D."/>
            <person name="Bader C.D."/>
            <person name="Teijaro C.N."/>
            <person name="Fluegel L."/>
            <person name="Davis C.M."/>
            <person name="Simpson J.R."/>
            <person name="Lauterbach L."/>
            <person name="Steele A.D."/>
            <person name="Gui C."/>
            <person name="Meng S."/>
            <person name="Li G."/>
            <person name="Viehrig K."/>
            <person name="Ye F."/>
            <person name="Su P."/>
            <person name="Kiefer A.F."/>
            <person name="Nichols A."/>
            <person name="Cepeda A.J."/>
            <person name="Yan W."/>
            <person name="Fan B."/>
            <person name="Jiang Y."/>
            <person name="Adhikari A."/>
            <person name="Zheng C.-J."/>
            <person name="Schuster L."/>
            <person name="Cowan T.M."/>
            <person name="Smanski M.J."/>
            <person name="Chevrette M.G."/>
            <person name="De Carvalho L.P.S."/>
            <person name="Shen B."/>
        </authorList>
    </citation>
    <scope>NUCLEOTIDE SEQUENCE [LARGE SCALE GENOMIC DNA]</scope>
    <source>
        <strain evidence="1 2">NPDC050100</strain>
    </source>
</reference>
<dbReference type="Pfam" id="PF04951">
    <property type="entry name" value="Peptidase_M55"/>
    <property type="match status" value="1"/>
</dbReference>
<proteinExistence type="predicted"/>
<comment type="caution">
    <text evidence="1">The sequence shown here is derived from an EMBL/GenBank/DDBJ whole genome shotgun (WGS) entry which is preliminary data.</text>
</comment>
<name>A0ABV3G9X6_MICGL</name>
<dbReference type="Gene3D" id="3.30.1360.130">
    <property type="entry name" value="Dipeptide transport protein"/>
    <property type="match status" value="1"/>
</dbReference>
<dbReference type="InterPro" id="IPR027476">
    <property type="entry name" value="DppA_N"/>
</dbReference>
<dbReference type="EMBL" id="JBFALK010000003">
    <property type="protein sequence ID" value="MEV0968236.1"/>
    <property type="molecule type" value="Genomic_DNA"/>
</dbReference>